<reference evidence="1 2" key="1">
    <citation type="journal article" date="2013" name="Genome Announc.">
        <title>Draft Genome Sequence of Indibacter alkaliphilus Strain LW1T, Isolated from Lonar Lake, a Haloalkaline Lake in the Buldana District of Maharashtra, India.</title>
        <authorList>
            <person name="Singh A."/>
            <person name="Kumar Jangir P."/>
            <person name="Sharma R."/>
            <person name="Singh A."/>
            <person name="Kumar Pinnaka A."/>
            <person name="Shivaji S."/>
        </authorList>
    </citation>
    <scope>NUCLEOTIDE SEQUENCE [LARGE SCALE GENOMIC DNA]</scope>
    <source>
        <strain evidence="2">CCUG 57479 / KCTC 22604 / LW1</strain>
    </source>
</reference>
<sequence length="37" mass="4069">MASLVISGVASCMKKEVFYNNTTIAQKIKNHPSPTCR</sequence>
<keyword evidence="2" id="KW-1185">Reference proteome</keyword>
<organism evidence="1 2">
    <name type="scientific">Indibacter alkaliphilus (strain CCUG 57479 / KCTC 22604 / LW1)</name>
    <dbReference type="NCBI Taxonomy" id="1189612"/>
    <lineage>
        <taxon>Bacteria</taxon>
        <taxon>Pseudomonadati</taxon>
        <taxon>Bacteroidota</taxon>
        <taxon>Cytophagia</taxon>
        <taxon>Cytophagales</taxon>
        <taxon>Cyclobacteriaceae</taxon>
    </lineage>
</organism>
<accession>S2DIB5</accession>
<name>S2DIB5_INDAL</name>
<gene>
    <name evidence="1" type="ORF">A33Q_1423</name>
</gene>
<dbReference type="EMBL" id="ALWO02000023">
    <property type="protein sequence ID" value="EOZ98769.1"/>
    <property type="molecule type" value="Genomic_DNA"/>
</dbReference>
<protein>
    <submittedName>
        <fullName evidence="1">Uncharacterized protein</fullName>
    </submittedName>
</protein>
<dbReference type="Proteomes" id="UP000006073">
    <property type="component" value="Unassembled WGS sequence"/>
</dbReference>
<evidence type="ECO:0000313" key="1">
    <source>
        <dbReference type="EMBL" id="EOZ98769.1"/>
    </source>
</evidence>
<proteinExistence type="predicted"/>
<dbReference type="AlphaFoldDB" id="S2DIB5"/>
<evidence type="ECO:0000313" key="2">
    <source>
        <dbReference type="Proteomes" id="UP000006073"/>
    </source>
</evidence>
<comment type="caution">
    <text evidence="1">The sequence shown here is derived from an EMBL/GenBank/DDBJ whole genome shotgun (WGS) entry which is preliminary data.</text>
</comment>